<gene>
    <name evidence="2" type="ORF">PRIP_06028</name>
</gene>
<sequence length="256" mass="29167">MYFGRIGDESHVKEIKKPKHCAVDCDFLFFVSMGISMIFITIEIFLAPVKQTAGQPKETLRSDYIFLLFECVLGVIILLLPTIISRRFKFEIPGLVYILFLIFLYASIYLGTVQKFYSTVPHWDKILHTFSGAMLGAIGFSFVNLLNNDEHVVMKMKPGFLSVFAFCFAVTLGAFWEIYEYTFDGLMHLNMQRYELSNGTPLVGRAALADTMGDIIVDVIGSLVFVLIGYWALKKGKPWMKNFEFKKRTPKEGVAK</sequence>
<feature type="transmembrane region" description="Helical" evidence="1">
    <location>
        <begin position="126"/>
        <end position="147"/>
    </location>
</feature>
<comment type="caution">
    <text evidence="2">The sequence shown here is derived from an EMBL/GenBank/DDBJ whole genome shotgun (WGS) entry which is preliminary data.</text>
</comment>
<feature type="transmembrane region" description="Helical" evidence="1">
    <location>
        <begin position="64"/>
        <end position="83"/>
    </location>
</feature>
<feature type="transmembrane region" description="Helical" evidence="1">
    <location>
        <begin position="215"/>
        <end position="233"/>
    </location>
</feature>
<dbReference type="PATRIC" id="fig|1265816.5.peg.1187"/>
<feature type="transmembrane region" description="Helical" evidence="1">
    <location>
        <begin position="95"/>
        <end position="114"/>
    </location>
</feature>
<evidence type="ECO:0000256" key="1">
    <source>
        <dbReference type="SAM" id="Phobius"/>
    </source>
</evidence>
<feature type="transmembrane region" description="Helical" evidence="1">
    <location>
        <begin position="21"/>
        <end position="44"/>
    </location>
</feature>
<organism evidence="2 3">
    <name type="scientific">Listeria riparia FSL S10-1204</name>
    <dbReference type="NCBI Taxonomy" id="1265816"/>
    <lineage>
        <taxon>Bacteria</taxon>
        <taxon>Bacillati</taxon>
        <taxon>Bacillota</taxon>
        <taxon>Bacilli</taxon>
        <taxon>Bacillales</taxon>
        <taxon>Listeriaceae</taxon>
        <taxon>Listeria</taxon>
    </lineage>
</organism>
<dbReference type="AlphaFoldDB" id="W7D8B1"/>
<name>W7D8B1_9LIST</name>
<dbReference type="EMBL" id="AODL01000007">
    <property type="protein sequence ID" value="EUJ45392.1"/>
    <property type="molecule type" value="Genomic_DNA"/>
</dbReference>
<reference evidence="2 3" key="1">
    <citation type="journal article" date="2014" name="Int. J. Syst. Evol. Microbiol.">
        <title>Listeria floridensis sp. nov., Listeria aquatica sp. nov., Listeria cornellensis sp. nov., Listeria riparia sp. nov. and Listeria grandensis sp. nov., from agricultural and natural environments.</title>
        <authorList>
            <person name="den Bakker H.C."/>
            <person name="Warchocki S."/>
            <person name="Wright E.M."/>
            <person name="Allred A.F."/>
            <person name="Ahlstrom C."/>
            <person name="Manuel C.S."/>
            <person name="Stasiewicz M.J."/>
            <person name="Burrell A."/>
            <person name="Roof S."/>
            <person name="Strawn L."/>
            <person name="Fortes E.D."/>
            <person name="Nightingale K.K."/>
            <person name="Kephart D."/>
            <person name="Wiedmann M."/>
        </authorList>
    </citation>
    <scope>NUCLEOTIDE SEQUENCE [LARGE SCALE GENOMIC DNA]</scope>
    <source>
        <strain evidence="2 3">FSL S10-1204</strain>
    </source>
</reference>
<dbReference type="Pfam" id="PF09997">
    <property type="entry name" value="DUF2238"/>
    <property type="match status" value="1"/>
</dbReference>
<keyword evidence="1" id="KW-0472">Membrane</keyword>
<dbReference type="Proteomes" id="UP000019248">
    <property type="component" value="Unassembled WGS sequence"/>
</dbReference>
<protein>
    <submittedName>
        <fullName evidence="2">Uncharacterized protein</fullName>
    </submittedName>
</protein>
<accession>W7D8B1</accession>
<proteinExistence type="predicted"/>
<keyword evidence="1" id="KW-0812">Transmembrane</keyword>
<evidence type="ECO:0000313" key="2">
    <source>
        <dbReference type="EMBL" id="EUJ45392.1"/>
    </source>
</evidence>
<keyword evidence="1" id="KW-1133">Transmembrane helix</keyword>
<keyword evidence="3" id="KW-1185">Reference proteome</keyword>
<feature type="transmembrane region" description="Helical" evidence="1">
    <location>
        <begin position="159"/>
        <end position="179"/>
    </location>
</feature>
<dbReference type="InterPro" id="IPR014509">
    <property type="entry name" value="YjdF-like"/>
</dbReference>
<evidence type="ECO:0000313" key="3">
    <source>
        <dbReference type="Proteomes" id="UP000019248"/>
    </source>
</evidence>